<organism evidence="2 3">
    <name type="scientific">Tanacetum coccineum</name>
    <dbReference type="NCBI Taxonomy" id="301880"/>
    <lineage>
        <taxon>Eukaryota</taxon>
        <taxon>Viridiplantae</taxon>
        <taxon>Streptophyta</taxon>
        <taxon>Embryophyta</taxon>
        <taxon>Tracheophyta</taxon>
        <taxon>Spermatophyta</taxon>
        <taxon>Magnoliopsida</taxon>
        <taxon>eudicotyledons</taxon>
        <taxon>Gunneridae</taxon>
        <taxon>Pentapetalae</taxon>
        <taxon>asterids</taxon>
        <taxon>campanulids</taxon>
        <taxon>Asterales</taxon>
        <taxon>Asteraceae</taxon>
        <taxon>Asteroideae</taxon>
        <taxon>Anthemideae</taxon>
        <taxon>Anthemidinae</taxon>
        <taxon>Tanacetum</taxon>
    </lineage>
</organism>
<reference evidence="2" key="2">
    <citation type="submission" date="2022-01" db="EMBL/GenBank/DDBJ databases">
        <authorList>
            <person name="Yamashiro T."/>
            <person name="Shiraishi A."/>
            <person name="Satake H."/>
            <person name="Nakayama K."/>
        </authorList>
    </citation>
    <scope>NUCLEOTIDE SEQUENCE</scope>
</reference>
<comment type="caution">
    <text evidence="2">The sequence shown here is derived from an EMBL/GenBank/DDBJ whole genome shotgun (WGS) entry which is preliminary data.</text>
</comment>
<gene>
    <name evidence="2" type="ORF">Tco_0680148</name>
</gene>
<dbReference type="SUPFAM" id="SSF56672">
    <property type="entry name" value="DNA/RNA polymerases"/>
    <property type="match status" value="1"/>
</dbReference>
<dbReference type="InterPro" id="IPR043502">
    <property type="entry name" value="DNA/RNA_pol_sf"/>
</dbReference>
<keyword evidence="3" id="KW-1185">Reference proteome</keyword>
<evidence type="ECO:0000313" key="3">
    <source>
        <dbReference type="Proteomes" id="UP001151760"/>
    </source>
</evidence>
<feature type="domain" description="Reverse transcriptase" evidence="1">
    <location>
        <begin position="784"/>
        <end position="891"/>
    </location>
</feature>
<accession>A0ABQ4XJR0</accession>
<dbReference type="Gene3D" id="3.60.10.10">
    <property type="entry name" value="Endonuclease/exonuclease/phosphatase"/>
    <property type="match status" value="1"/>
</dbReference>
<dbReference type="SUPFAM" id="SSF56219">
    <property type="entry name" value="DNase I-like"/>
    <property type="match status" value="1"/>
</dbReference>
<evidence type="ECO:0000259" key="1">
    <source>
        <dbReference type="Pfam" id="PF00078"/>
    </source>
</evidence>
<dbReference type="InterPro" id="IPR036691">
    <property type="entry name" value="Endo/exonu/phosph_ase_sf"/>
</dbReference>
<dbReference type="Pfam" id="PF00078">
    <property type="entry name" value="RVT_1"/>
    <property type="match status" value="1"/>
</dbReference>
<reference evidence="2" key="1">
    <citation type="journal article" date="2022" name="Int. J. Mol. Sci.">
        <title>Draft Genome of Tanacetum Coccineum: Genomic Comparison of Closely Related Tanacetum-Family Plants.</title>
        <authorList>
            <person name="Yamashiro T."/>
            <person name="Shiraishi A."/>
            <person name="Nakayama K."/>
            <person name="Satake H."/>
        </authorList>
    </citation>
    <scope>NUCLEOTIDE SEQUENCE</scope>
</reference>
<dbReference type="EMBL" id="BQNB010009589">
    <property type="protein sequence ID" value="GJS65584.1"/>
    <property type="molecule type" value="Genomic_DNA"/>
</dbReference>
<evidence type="ECO:0000313" key="2">
    <source>
        <dbReference type="EMBL" id="GJS65584.1"/>
    </source>
</evidence>
<dbReference type="PANTHER" id="PTHR31286">
    <property type="entry name" value="GLYCINE-RICH CELL WALL STRUCTURAL PROTEIN 1.8-LIKE"/>
    <property type="match status" value="1"/>
</dbReference>
<protein>
    <recommendedName>
        <fullName evidence="1">Reverse transcriptase domain-containing protein</fullName>
    </recommendedName>
</protein>
<sequence length="904" mass="103190">MNSIVASRVSATDVTSLKEGKILEDDGDEIKLWNEQLGQGAWMPNGLMVSLLREMEKMVASNNYDGLGESLLERMRRSRELRDASIKFGMSIKRVVKNTELRNDERVDGAAVAIPFDAVEEVSARFTNTLYGYFIGKRLAFKLVENYVKNTWAKYGLKRVQLHDDFFLFQFETKDGMDNKVEVKKAPVWVKLHHVPIVAYSEIGLSLITTQIGKPIMLDSYTSNMYLSSWGRSTYARALIEVLANNEIMESLTIAIPVGKDKGHTLATIDIKYKWKPPRCSTCMIFDHFTDKCPKLPKENIQTNTDDEGFVEVKKKKNMNKSRPQRQVDGIRLSKPPPKLYYRCVETGESSKAADTQKNSTKAQPTVSIPAITVKNAFDVLDREGKEDEQLHDQENKRDDVLNVSDSEVDEEILVDDGGRKTDVHKKGASTPVADAQAIHTRIWLKAERKEVFCSFIYAHNRYTQRRSLWRNLSMHKLYIRDRPWCLLGDFNAALFLEDSTASGANIYISMREFRDYVEEIKVMDVHQTGLQFTWNQKPKGAMANMEFNDQFVGAHAIFRPYRVFNHSPSVLCLPTLCKVKPKPFKFFNVVARHERFMEVVKELLYGKGNLHANVIRLRTELDLIQTLLDADPFNASLREAEAACVVEFNQAAIMEERFLKQKAKINWLKEGDANSAYFHKTVKSRVSRSRINVVTNTEGVVFANEVVPDVATDMIRNVTTQEVKEVLFSMGDDKSPGPDGYTACFFKTAWDVVADDVTNAICEFFRNGNLLKELNHTVIALIPKEFLREVLHGFGFHARMIAWIMDCVTTTSYPICVNGSLHGYFWGKRGLRQGDPLSPYLFTLVMEVLTLMLQRRVQESQLFTYHMYCSKLELINLCFADDLFLFAYGDVNSASIIKEAFFG</sequence>
<dbReference type="PANTHER" id="PTHR31286:SF99">
    <property type="entry name" value="DUF4283 DOMAIN-CONTAINING PROTEIN"/>
    <property type="match status" value="1"/>
</dbReference>
<proteinExistence type="predicted"/>
<name>A0ABQ4XJR0_9ASTR</name>
<dbReference type="Proteomes" id="UP001151760">
    <property type="component" value="Unassembled WGS sequence"/>
</dbReference>
<dbReference type="InterPro" id="IPR000477">
    <property type="entry name" value="RT_dom"/>
</dbReference>
<dbReference type="InterPro" id="IPR040256">
    <property type="entry name" value="At4g02000-like"/>
</dbReference>